<dbReference type="InterPro" id="IPR036875">
    <property type="entry name" value="Znf_CCHC_sf"/>
</dbReference>
<proteinExistence type="predicted"/>
<sequence>MSDPNESEVTYTDVSSPFEELSDIGSPGADDHEHLELPEMLEDPYVEPYAEDALLTAQSPEYVPKFDLEAHPEDNDDEDPEEDPVDYPADGGDDGDDEEGSSEDDDMDIEADEAPSTEETEPFETDESAATPPPHPAYRMTARISIPAPVPVPAWSDLEVVRLLVMSSPPSSPLSPWSSLPPQIPFPPLPLILSPPSPVEDRPEVTLPPWKRLGIALGPGYKVGESSSAAARPAGGLRVDYGFVSTIDREIMRDPQREVGYGITDSWDEIVETLQGAPVSTDTELGGYMREFETRVRRDTDEIYMRLDDEQSERQLLAGQLNMLFRDRHAHAYTRHLMETKARLSRETWVRSTDASDLVRGEVMSLRTTVLGQMTKIKELHAADRRRQIVILEMLRADYRRSTEIIGLRTALQGQMTALQGQVIALQAQKQMAPKRTTRSTADQETTNSTSVTNAQLQAMINQGVIAALAVRDALRSTNGDDSHNSRTGALKELPIFPNGLKEWSLSFLSIKKLEIEIWDLKVKGTDLASYTQRFEELALLCGRMFSEESDKIEKYIEGLPNMIHGSVVASKPKTMQEAVEIATELMDKKIRTFVERETTSKRKFKNTSRNTQNQQQQSNKRQNTGRVYTVASGEKKQYGGSKPLCVKCNYHHDGPCAPKCHNCNKVGHFSHDCKNTTNTNNANNQRGTGSGQKPTCYKCGVQGHFKRECPKLKNNNNHGNQGGRNNTPARVYKVGRAGTDPNANVVTEKYMMKGFPIFLAHITTKEVEDKSEKKRLEDIPIVQNFPELRVREEDVPKTAFRTRYGHYEFQVMPFGLTNAPAIFMDLINRVCKPYLDKFVIIIIDDILTYSKDKKEHEEHLKAILEFLKKEELYAKFSKYEFWIPKVQFLGHVIDSQVGMIIPSSGNTLEHFIPNNIFQRFIMDDPNITMEEYIRLEEEKARRQGRTFDWQTSRYHVDGYDEGIVHSYEQRLETIWGRSVNRVHVLDFAGLTDGMKQTLGDRGPLVREFILEFLSTCRMSDTEMGLDVVDTLCFQLGGARRRMTWRRLVAHFGLVGNQGLKFFSVVVSELPVIDLHELDRLNICARFGDTWAWVASGLERQQAAVTGALGAVEDAPAADEGAQAIPAPNLGKEIRRISAKSSQVNAYLQFPTRRIHLLPYITLIPLRPNLGVLQIGIKSQGYREPATACAASPTTESDPEDDPEEDLEDDPDVDPEDDPEKNPADYPADGGDEGDDEDESSNDDRDDDIDIEGDEEDDEYLAPADSTVVALPTVEHALSAEETKSFETDESAATPPPHHAYRVTSRMSIRPQKPISLPSDTKISRLMAIPTPPPSPLSPLSSPLPHIPSPPLPLLSPPPTDPTYEEAPLGESFAAAAARLREPVRDDLYRFVDTVEREECSTPAAMEVGYGITDAWDDLDDQALQRARVNRLFKDRRYHAHNARLMKGEARASRTAWTRSMDASDVARSRVIALCTQVSAQRTEINDLQEADRKFQTTLTTALGHIQILKAARVPAQPEVPEEKMAPKRTTRANLTTTTTTTTTSVTDAQLEALIEQGVAKTLPARDVDRNTNGDDNHVSGTGARRTERVTRECTYPDFMKCQPLNFKGIKGVVELTQCALTWWNSHVITVGPDVTYAITWVDMKKKMTDKYCPRGEMKKLESELWNLRVKSNDVVSYSQRFQELALLCVRMFFEKSDKIERYVSGLPDVIHGSVVASRPKTMQKATEMANELMDKRNNTWAEYQAENKENLMTLPETIKANSNNRT</sequence>
<gene>
    <name evidence="4" type="ORF">Tci_021133</name>
</gene>
<feature type="region of interest" description="Disordered" evidence="2">
    <location>
        <begin position="597"/>
        <end position="627"/>
    </location>
</feature>
<dbReference type="InterPro" id="IPR000477">
    <property type="entry name" value="RT_dom"/>
</dbReference>
<keyword evidence="4" id="KW-0808">Transferase</keyword>
<keyword evidence="4" id="KW-0548">Nucleotidyltransferase</keyword>
<dbReference type="Pfam" id="PF00078">
    <property type="entry name" value="RVT_1"/>
    <property type="match status" value="1"/>
</dbReference>
<organism evidence="4">
    <name type="scientific">Tanacetum cinerariifolium</name>
    <name type="common">Dalmatian daisy</name>
    <name type="synonym">Chrysanthemum cinerariifolium</name>
    <dbReference type="NCBI Taxonomy" id="118510"/>
    <lineage>
        <taxon>Eukaryota</taxon>
        <taxon>Viridiplantae</taxon>
        <taxon>Streptophyta</taxon>
        <taxon>Embryophyta</taxon>
        <taxon>Tracheophyta</taxon>
        <taxon>Spermatophyta</taxon>
        <taxon>Magnoliopsida</taxon>
        <taxon>eudicotyledons</taxon>
        <taxon>Gunneridae</taxon>
        <taxon>Pentapetalae</taxon>
        <taxon>asterids</taxon>
        <taxon>campanulids</taxon>
        <taxon>Asterales</taxon>
        <taxon>Asteraceae</taxon>
        <taxon>Asteroideae</taxon>
        <taxon>Anthemideae</taxon>
        <taxon>Anthemidinae</taxon>
        <taxon>Tanacetum</taxon>
    </lineage>
</organism>
<feature type="region of interest" description="Disordered" evidence="2">
    <location>
        <begin position="1184"/>
        <end position="1263"/>
    </location>
</feature>
<dbReference type="CDD" id="cd01647">
    <property type="entry name" value="RT_LTR"/>
    <property type="match status" value="1"/>
</dbReference>
<evidence type="ECO:0000256" key="1">
    <source>
        <dbReference type="PROSITE-ProRule" id="PRU00047"/>
    </source>
</evidence>
<feature type="compositionally biased region" description="Basic and acidic residues" evidence="2">
    <location>
        <begin position="1566"/>
        <end position="1578"/>
    </location>
</feature>
<feature type="compositionally biased region" description="Acidic residues" evidence="2">
    <location>
        <begin position="1230"/>
        <end position="1260"/>
    </location>
</feature>
<dbReference type="PANTHER" id="PTHR24559">
    <property type="entry name" value="TRANSPOSON TY3-I GAG-POL POLYPROTEIN"/>
    <property type="match status" value="1"/>
</dbReference>
<feature type="compositionally biased region" description="Acidic residues" evidence="2">
    <location>
        <begin position="74"/>
        <end position="127"/>
    </location>
</feature>
<dbReference type="SMART" id="SM00343">
    <property type="entry name" value="ZnF_C2HC"/>
    <property type="match status" value="2"/>
</dbReference>
<dbReference type="Pfam" id="PF03732">
    <property type="entry name" value="Retrotrans_gag"/>
    <property type="match status" value="1"/>
</dbReference>
<dbReference type="InterPro" id="IPR005162">
    <property type="entry name" value="Retrotrans_gag_dom"/>
</dbReference>
<feature type="compositionally biased region" description="Acidic residues" evidence="2">
    <location>
        <begin position="1197"/>
        <end position="1219"/>
    </location>
</feature>
<dbReference type="SUPFAM" id="SSF56672">
    <property type="entry name" value="DNA/RNA polymerases"/>
    <property type="match status" value="1"/>
</dbReference>
<reference evidence="4" key="1">
    <citation type="journal article" date="2019" name="Sci. Rep.">
        <title>Draft genome of Tanacetum cinerariifolium, the natural source of mosquito coil.</title>
        <authorList>
            <person name="Yamashiro T."/>
            <person name="Shiraishi A."/>
            <person name="Satake H."/>
            <person name="Nakayama K."/>
        </authorList>
    </citation>
    <scope>NUCLEOTIDE SEQUENCE</scope>
</reference>
<comment type="caution">
    <text evidence="4">The sequence shown here is derived from an EMBL/GenBank/DDBJ whole genome shotgun (WGS) entry which is preliminary data.</text>
</comment>
<dbReference type="Gene3D" id="3.30.70.270">
    <property type="match status" value="1"/>
</dbReference>
<evidence type="ECO:0000259" key="3">
    <source>
        <dbReference type="PROSITE" id="PS50158"/>
    </source>
</evidence>
<name>A0A6L2KM33_TANCI</name>
<dbReference type="InterPro" id="IPR053134">
    <property type="entry name" value="RNA-dir_DNA_polymerase"/>
</dbReference>
<feature type="region of interest" description="Disordered" evidence="2">
    <location>
        <begin position="1566"/>
        <end position="1586"/>
    </location>
</feature>
<keyword evidence="1" id="KW-0479">Metal-binding</keyword>
<dbReference type="Pfam" id="PF00098">
    <property type="entry name" value="zf-CCHC"/>
    <property type="match status" value="2"/>
</dbReference>
<evidence type="ECO:0000256" key="2">
    <source>
        <dbReference type="SAM" id="MobiDB-lite"/>
    </source>
</evidence>
<feature type="domain" description="CCHC-type" evidence="3">
    <location>
        <begin position="660"/>
        <end position="676"/>
    </location>
</feature>
<dbReference type="Gene3D" id="3.10.10.10">
    <property type="entry name" value="HIV Type 1 Reverse Transcriptase, subunit A, domain 1"/>
    <property type="match status" value="1"/>
</dbReference>
<dbReference type="GO" id="GO:0003676">
    <property type="term" value="F:nucleic acid binding"/>
    <property type="evidence" value="ECO:0007669"/>
    <property type="project" value="InterPro"/>
</dbReference>
<keyword evidence="1" id="KW-0863">Zinc-finger</keyword>
<keyword evidence="1" id="KW-0862">Zinc</keyword>
<evidence type="ECO:0000313" key="4">
    <source>
        <dbReference type="EMBL" id="GEU49155.1"/>
    </source>
</evidence>
<feature type="compositionally biased region" description="Basic and acidic residues" evidence="2">
    <location>
        <begin position="64"/>
        <end position="73"/>
    </location>
</feature>
<feature type="region of interest" description="Disordered" evidence="2">
    <location>
        <begin position="1"/>
        <end position="138"/>
    </location>
</feature>
<keyword evidence="4" id="KW-0695">RNA-directed DNA polymerase</keyword>
<dbReference type="PANTHER" id="PTHR24559:SF427">
    <property type="entry name" value="RNA-DIRECTED DNA POLYMERASE"/>
    <property type="match status" value="1"/>
</dbReference>
<dbReference type="Gene3D" id="4.10.60.10">
    <property type="entry name" value="Zinc finger, CCHC-type"/>
    <property type="match status" value="1"/>
</dbReference>
<protein>
    <submittedName>
        <fullName evidence="4">Putative reverse transcriptase domain-containing protein</fullName>
    </submittedName>
</protein>
<dbReference type="InterPro" id="IPR001878">
    <property type="entry name" value="Znf_CCHC"/>
</dbReference>
<dbReference type="SUPFAM" id="SSF57756">
    <property type="entry name" value="Retrovirus zinc finger-like domains"/>
    <property type="match status" value="1"/>
</dbReference>
<dbReference type="InterPro" id="IPR043128">
    <property type="entry name" value="Rev_trsase/Diguanyl_cyclase"/>
</dbReference>
<feature type="compositionally biased region" description="Low complexity" evidence="2">
    <location>
        <begin position="608"/>
        <end position="623"/>
    </location>
</feature>
<feature type="domain" description="CCHC-type" evidence="3">
    <location>
        <begin position="697"/>
        <end position="712"/>
    </location>
</feature>
<feature type="region of interest" description="Disordered" evidence="2">
    <location>
        <begin position="1281"/>
        <end position="1318"/>
    </location>
</feature>
<dbReference type="InterPro" id="IPR043502">
    <property type="entry name" value="DNA/RNA_pol_sf"/>
</dbReference>
<dbReference type="GO" id="GO:0008270">
    <property type="term" value="F:zinc ion binding"/>
    <property type="evidence" value="ECO:0007669"/>
    <property type="project" value="UniProtKB-KW"/>
</dbReference>
<accession>A0A6L2KM33</accession>
<dbReference type="GO" id="GO:0003964">
    <property type="term" value="F:RNA-directed DNA polymerase activity"/>
    <property type="evidence" value="ECO:0007669"/>
    <property type="project" value="UniProtKB-KW"/>
</dbReference>
<dbReference type="PROSITE" id="PS50158">
    <property type="entry name" value="ZF_CCHC"/>
    <property type="match status" value="2"/>
</dbReference>
<dbReference type="EMBL" id="BKCJ010002524">
    <property type="protein sequence ID" value="GEU49155.1"/>
    <property type="molecule type" value="Genomic_DNA"/>
</dbReference>